<dbReference type="GO" id="GO:0051075">
    <property type="term" value="F:S-adenosylmethionine:tRNA ribosyltransferase-isomerase activity"/>
    <property type="evidence" value="ECO:0007669"/>
    <property type="project" value="UniProtKB-EC"/>
</dbReference>
<keyword evidence="7" id="KW-1185">Reference proteome</keyword>
<dbReference type="HAMAP" id="MF_00113">
    <property type="entry name" value="QueA"/>
    <property type="match status" value="1"/>
</dbReference>
<dbReference type="InterPro" id="IPR042119">
    <property type="entry name" value="QueA_dom2"/>
</dbReference>
<dbReference type="NCBIfam" id="TIGR00113">
    <property type="entry name" value="queA"/>
    <property type="match status" value="1"/>
</dbReference>
<comment type="subunit">
    <text evidence="5">Monomer.</text>
</comment>
<evidence type="ECO:0000313" key="6">
    <source>
        <dbReference type="EMBL" id="UXY16777.1"/>
    </source>
</evidence>
<dbReference type="InterPro" id="IPR036100">
    <property type="entry name" value="QueA_sf"/>
</dbReference>
<dbReference type="Gene3D" id="3.40.1780.10">
    <property type="entry name" value="QueA-like"/>
    <property type="match status" value="1"/>
</dbReference>
<comment type="catalytic activity">
    <reaction evidence="5">
        <text>7-aminomethyl-7-carbaguanosine(34) in tRNA + S-adenosyl-L-methionine = epoxyqueuosine(34) in tRNA + adenine + L-methionine + 2 H(+)</text>
        <dbReference type="Rhea" id="RHEA:32155"/>
        <dbReference type="Rhea" id="RHEA-COMP:10342"/>
        <dbReference type="Rhea" id="RHEA-COMP:18582"/>
        <dbReference type="ChEBI" id="CHEBI:15378"/>
        <dbReference type="ChEBI" id="CHEBI:16708"/>
        <dbReference type="ChEBI" id="CHEBI:57844"/>
        <dbReference type="ChEBI" id="CHEBI:59789"/>
        <dbReference type="ChEBI" id="CHEBI:82833"/>
        <dbReference type="ChEBI" id="CHEBI:194443"/>
        <dbReference type="EC" id="2.4.99.17"/>
    </reaction>
</comment>
<accession>A0ABY6DR23</accession>
<dbReference type="InterPro" id="IPR042118">
    <property type="entry name" value="QueA_dom1"/>
</dbReference>
<reference evidence="6" key="1">
    <citation type="submission" date="2022-10" db="EMBL/GenBank/DDBJ databases">
        <title>Chitiniphilus purpureus sp. nov., a novel chitin-degrading bacterium isolated from crawfish pond sediment.</title>
        <authorList>
            <person name="Li K."/>
        </authorList>
    </citation>
    <scope>NUCLEOTIDE SEQUENCE</scope>
    <source>
        <strain evidence="6">CD1</strain>
    </source>
</reference>
<evidence type="ECO:0000256" key="5">
    <source>
        <dbReference type="HAMAP-Rule" id="MF_00113"/>
    </source>
</evidence>
<evidence type="ECO:0000256" key="1">
    <source>
        <dbReference type="ARBA" id="ARBA00022490"/>
    </source>
</evidence>
<protein>
    <recommendedName>
        <fullName evidence="5">S-adenosylmethionine:tRNA ribosyltransferase-isomerase</fullName>
        <ecNumber evidence="5">2.4.99.17</ecNumber>
    </recommendedName>
    <alternativeName>
        <fullName evidence="5">Queuosine biosynthesis protein QueA</fullName>
    </alternativeName>
</protein>
<proteinExistence type="inferred from homology"/>
<dbReference type="EC" id="2.4.99.17" evidence="5"/>
<gene>
    <name evidence="5 6" type="primary">queA</name>
    <name evidence="6" type="ORF">N8I74_07075</name>
</gene>
<comment type="function">
    <text evidence="5">Transfers and isomerizes the ribose moiety from AdoMet to the 7-aminomethyl group of 7-deazaguanine (preQ1-tRNA) to give epoxyqueuosine (oQ-tRNA).</text>
</comment>
<dbReference type="PANTHER" id="PTHR30307:SF0">
    <property type="entry name" value="S-ADENOSYLMETHIONINE:TRNA RIBOSYLTRANSFERASE-ISOMERASE"/>
    <property type="match status" value="1"/>
</dbReference>
<dbReference type="SUPFAM" id="SSF111337">
    <property type="entry name" value="QueA-like"/>
    <property type="match status" value="1"/>
</dbReference>
<organism evidence="6 7">
    <name type="scientific">Chitiniphilus purpureus</name>
    <dbReference type="NCBI Taxonomy" id="2981137"/>
    <lineage>
        <taxon>Bacteria</taxon>
        <taxon>Pseudomonadati</taxon>
        <taxon>Pseudomonadota</taxon>
        <taxon>Betaproteobacteria</taxon>
        <taxon>Neisseriales</taxon>
        <taxon>Chitinibacteraceae</taxon>
        <taxon>Chitiniphilus</taxon>
    </lineage>
</organism>
<comment type="similarity">
    <text evidence="5">Belongs to the QueA family.</text>
</comment>
<dbReference type="RefSeq" id="WP_263126172.1">
    <property type="nucleotide sequence ID" value="NZ_CP106753.1"/>
</dbReference>
<comment type="pathway">
    <text evidence="5">tRNA modification; tRNA-queuosine biosynthesis.</text>
</comment>
<dbReference type="Proteomes" id="UP001061302">
    <property type="component" value="Chromosome"/>
</dbReference>
<keyword evidence="6" id="KW-0328">Glycosyltransferase</keyword>
<dbReference type="Pfam" id="PF02547">
    <property type="entry name" value="Queuosine_synth"/>
    <property type="match status" value="1"/>
</dbReference>
<keyword evidence="1 5" id="KW-0963">Cytoplasm</keyword>
<dbReference type="Gene3D" id="2.40.10.240">
    <property type="entry name" value="QueA-like"/>
    <property type="match status" value="1"/>
</dbReference>
<name>A0ABY6DR23_9NEIS</name>
<evidence type="ECO:0000313" key="7">
    <source>
        <dbReference type="Proteomes" id="UP001061302"/>
    </source>
</evidence>
<keyword evidence="4 5" id="KW-0671">Queuosine biosynthesis</keyword>
<dbReference type="EMBL" id="CP106753">
    <property type="protein sequence ID" value="UXY16777.1"/>
    <property type="molecule type" value="Genomic_DNA"/>
</dbReference>
<dbReference type="InterPro" id="IPR003699">
    <property type="entry name" value="QueA"/>
</dbReference>
<keyword evidence="2 5" id="KW-0808">Transferase</keyword>
<keyword evidence="3 5" id="KW-0949">S-adenosyl-L-methionine</keyword>
<evidence type="ECO:0000256" key="2">
    <source>
        <dbReference type="ARBA" id="ARBA00022679"/>
    </source>
</evidence>
<dbReference type="PANTHER" id="PTHR30307">
    <property type="entry name" value="S-ADENOSYLMETHIONINE:TRNA RIBOSYLTRANSFERASE-ISOMERASE"/>
    <property type="match status" value="1"/>
</dbReference>
<sequence>MHVADFDYLLPEHLIAQFPPAERGASRLMHVAGMQLAHHRFGELPALLRAGDLLVFNDTKVIKARLFGRKESGGAIEALVERVLDTHQALAQVRASKAPRPGAWLLFDGGFSAQMIERQGDLFLLRFSGEPGVLDILEQAGRLPLPPYITHDPDDDDARRYQTVYARDPGAVAAPTAGLHFTDALLDRLRGQGVNTAFLTLHVGAGTFQPVRVDDISRHTMHHERYRIPAPTIEAIRATRAAGDRVIAVGTTSLRALEAASQQALLAAPEGDTGIFITPGYRFRVVDRLITNFHLPRSTLLMLVSAFAGMAAIRQAYAEAVAQEYRFFSYGDAMLLERAPEAGA</sequence>
<dbReference type="NCBIfam" id="NF001140">
    <property type="entry name" value="PRK00147.1"/>
    <property type="match status" value="1"/>
</dbReference>
<comment type="subcellular location">
    <subcellularLocation>
        <location evidence="5">Cytoplasm</location>
    </subcellularLocation>
</comment>
<evidence type="ECO:0000256" key="4">
    <source>
        <dbReference type="ARBA" id="ARBA00022785"/>
    </source>
</evidence>
<evidence type="ECO:0000256" key="3">
    <source>
        <dbReference type="ARBA" id="ARBA00022691"/>
    </source>
</evidence>